<protein>
    <recommendedName>
        <fullName evidence="10">DNRLRE domain-containing protein</fullName>
    </recommendedName>
</protein>
<evidence type="ECO:0000259" key="7">
    <source>
        <dbReference type="Pfam" id="PF24517"/>
    </source>
</evidence>
<dbReference type="Proteomes" id="UP000568380">
    <property type="component" value="Unassembled WGS sequence"/>
</dbReference>
<evidence type="ECO:0000313" key="9">
    <source>
        <dbReference type="Proteomes" id="UP000568380"/>
    </source>
</evidence>
<feature type="domain" description="Deoxyribonuclease NucA/NucB" evidence="6">
    <location>
        <begin position="1383"/>
        <end position="1466"/>
    </location>
</feature>
<reference evidence="8 9" key="1">
    <citation type="submission" date="2020-08" db="EMBL/GenBank/DDBJ databases">
        <title>Genomic Encyclopedia of Type Strains, Phase IV (KMG-IV): sequencing the most valuable type-strain genomes for metagenomic binning, comparative biology and taxonomic classification.</title>
        <authorList>
            <person name="Goeker M."/>
        </authorList>
    </citation>
    <scope>NUCLEOTIDE SEQUENCE [LARGE SCALE GENOMIC DNA]</scope>
    <source>
        <strain evidence="8 9">DSM 45385</strain>
    </source>
</reference>
<evidence type="ECO:0000256" key="4">
    <source>
        <dbReference type="SAM" id="MobiDB-lite"/>
    </source>
</evidence>
<organism evidence="8 9">
    <name type="scientific">Nonomuraea endophytica</name>
    <dbReference type="NCBI Taxonomy" id="714136"/>
    <lineage>
        <taxon>Bacteria</taxon>
        <taxon>Bacillati</taxon>
        <taxon>Actinomycetota</taxon>
        <taxon>Actinomycetes</taxon>
        <taxon>Streptosporangiales</taxon>
        <taxon>Streptosporangiaceae</taxon>
        <taxon>Nonomuraea</taxon>
    </lineage>
</organism>
<keyword evidence="3" id="KW-0732">Signal</keyword>
<feature type="region of interest" description="Disordered" evidence="4">
    <location>
        <begin position="820"/>
        <end position="857"/>
    </location>
</feature>
<feature type="compositionally biased region" description="Polar residues" evidence="4">
    <location>
        <begin position="739"/>
        <end position="748"/>
    </location>
</feature>
<keyword evidence="9" id="KW-1185">Reference proteome</keyword>
<feature type="domain" description="Carbohydrate-binding module family 96" evidence="7">
    <location>
        <begin position="650"/>
        <end position="812"/>
    </location>
</feature>
<feature type="region of interest" description="Disordered" evidence="4">
    <location>
        <begin position="943"/>
        <end position="973"/>
    </location>
</feature>
<evidence type="ECO:0008006" key="10">
    <source>
        <dbReference type="Google" id="ProtNLM"/>
    </source>
</evidence>
<proteinExistence type="predicted"/>
<dbReference type="Gene3D" id="2.60.40.1220">
    <property type="match status" value="2"/>
</dbReference>
<feature type="compositionally biased region" description="Low complexity" evidence="4">
    <location>
        <begin position="545"/>
        <end position="561"/>
    </location>
</feature>
<dbReference type="InterPro" id="IPR029476">
    <property type="entry name" value="DNase_NucA_NucB"/>
</dbReference>
<dbReference type="EMBL" id="JACHIN010000003">
    <property type="protein sequence ID" value="MBB5077508.1"/>
    <property type="molecule type" value="Genomic_DNA"/>
</dbReference>
<feature type="compositionally biased region" description="Pro residues" evidence="4">
    <location>
        <begin position="832"/>
        <end position="841"/>
    </location>
</feature>
<feature type="region of interest" description="Disordered" evidence="4">
    <location>
        <begin position="580"/>
        <end position="601"/>
    </location>
</feature>
<evidence type="ECO:0000256" key="1">
    <source>
        <dbReference type="ARBA" id="ARBA00004613"/>
    </source>
</evidence>
<feature type="compositionally biased region" description="Pro residues" evidence="4">
    <location>
        <begin position="534"/>
        <end position="544"/>
    </location>
</feature>
<gene>
    <name evidence="8" type="ORF">HNR40_002981</name>
</gene>
<feature type="region of interest" description="Disordered" evidence="4">
    <location>
        <begin position="1002"/>
        <end position="1026"/>
    </location>
</feature>
<dbReference type="Pfam" id="PF24517">
    <property type="entry name" value="CBM96"/>
    <property type="match status" value="2"/>
</dbReference>
<dbReference type="InterPro" id="IPR014755">
    <property type="entry name" value="Cu-Rt/internalin_Ig-like"/>
</dbReference>
<feature type="domain" description="SbsA Ig-like" evidence="5">
    <location>
        <begin position="542"/>
        <end position="641"/>
    </location>
</feature>
<keyword evidence="2" id="KW-0964">Secreted</keyword>
<dbReference type="InterPro" id="IPR055372">
    <property type="entry name" value="CBM96"/>
</dbReference>
<comment type="caution">
    <text evidence="8">The sequence shown here is derived from an EMBL/GenBank/DDBJ whole genome shotgun (WGS) entry which is preliminary data.</text>
</comment>
<accession>A0A7W8A340</accession>
<dbReference type="Pfam" id="PF14040">
    <property type="entry name" value="DNase_NucA_NucB"/>
    <property type="match status" value="1"/>
</dbReference>
<dbReference type="GO" id="GO:0005576">
    <property type="term" value="C:extracellular region"/>
    <property type="evidence" value="ECO:0007669"/>
    <property type="project" value="UniProtKB-SubCell"/>
</dbReference>
<evidence type="ECO:0000256" key="3">
    <source>
        <dbReference type="ARBA" id="ARBA00022729"/>
    </source>
</evidence>
<feature type="compositionally biased region" description="Low complexity" evidence="4">
    <location>
        <begin position="15"/>
        <end position="27"/>
    </location>
</feature>
<dbReference type="RefSeq" id="WP_184961365.1">
    <property type="nucleotide sequence ID" value="NZ_JACHIN010000003.1"/>
</dbReference>
<sequence length="1490" mass="159691">MTGPAQAQEPPPSAPSAAPSENPTATAFAQARKTDQRVEIEALRSETSTYFANPNGKTVQAEVSSTPIRAKKDGIWQPIDTTLVEQGGVVRPKVGLGDLTLSAGGDSTAASYTDTAGRTAIAAPATLAEPVLKDNTATYRDAYGPGADLVVTVTPSGFRHDVVIRQRPAKGLELRTPLRLPKGLKLGTGSDRTPGLLDAKGKEVADLAAAPMMDAAALAAPDQGAIGQAEAKIAGDSVVHTASAAFLNDPATVYPVTVTTLSETWEGTGIAGDTHVSNVLPSGSANATLPWLLAGKSHSGTRTHRTYINFHISGTPLEGGTVHNADLRLHNQDSHTCSDTDSPGIDLQRVTSPWSTGTISWNNQPSTVLSGHVANRGAYSATRCPEGEGELYYSIELIVQAWMNGTPDLGVRLNSVIEPDSPQNWRYYRSDEYGGYDTYPFTPRGPVLFIEYTPAPVTELNAVGWFFDDEPGLEGRQNIQAVIDDPELGRATSSQPAVEDLTDEQALDAREQDGEQFEVPPDFTGEDPDVDPVEPTPTPEPDTTPPVVNTTLPLPDATDTPVDSPVRVQFSEPVHDVVLQVKGPGGTPVAGTTTSSPESDTWTFTASAPLSPQTGYTAAAGGAADNAGNTIAAPHTWSFTTGTETSQPTTVSLPVRDDTWIDDENSQGPTGATLWTGRYQEINERTYLDFDTGALTGKRVTGATLKLRNNSTYGCGTAASGIVAQRVVSSWSPATLTWGNKPSATAEGQATARDPETCTGSSSGAIWTWDVTAIVQSWAGGQANHGFVLQGADESPTAPLYDRGFDSAEADAADAEPPILEVTYTGGSGPTPTDPPGPDTTPPTVLSTDPENDATGVPADAQVKATFSEAVRDVRFSLYDLFSEEPVTGRAGMSSDGKQFTFTPSSTLDGYYLAEITQAEDTAGNAMAAYSWVFETFSPPAPNSRATARADGPKVSRTWGKPSGTGFSQTRTPHLIAVPDDPLRRRPAVRFEVAHDPSAPAQGRGLIWSGTDTGVSSGRPGMVRVPEGRLHDGWKVRWRARASVDGTSSPWSAWQNMTVGKQRSPVAKTTSAAAIPPVGDTPPPKAAGIYDRITTQDCYNNQALAGRVKGWIKNHFSWCQIGKVEAVQERYQGTSGQGPPLTQDYYKAKVMLIGYTFTGKTAAARSKVEPRDILVEAYVYDQRTYGTMPLNHTMVLGMDIGNKPYCTHVSTWNGTPVSNHKSLTVSGWKLDGRATFRFRCSGDPHSVNRTVRWGPDAHHKVSIPNAEKVTFGSLKAYANFPTWPGVAYRYVSNADRSGIGGYVRCDSASYVRYKGGCIFHKATSWVKLHWDKGYNEAFNHYWNACKRPGTETYPTKSDKKIAGCGHPEIPPAENVLHREYQNIRDTNQGNTNRTCNRMWPGYSGNDKECDEYPFASTRERTNARTEGTGMLSLCPVDKRDNGAAGRLMETHYYSKDRILVGDTFTISFDETGMGTQLGKAALCGVPVRDP</sequence>
<evidence type="ECO:0000259" key="5">
    <source>
        <dbReference type="Pfam" id="PF13205"/>
    </source>
</evidence>
<evidence type="ECO:0000259" key="6">
    <source>
        <dbReference type="Pfam" id="PF14040"/>
    </source>
</evidence>
<feature type="domain" description="Carbohydrate-binding module family 96" evidence="7">
    <location>
        <begin position="273"/>
        <end position="367"/>
    </location>
</feature>
<feature type="domain" description="SbsA Ig-like" evidence="5">
    <location>
        <begin position="839"/>
        <end position="936"/>
    </location>
</feature>
<name>A0A7W8A340_9ACTN</name>
<evidence type="ECO:0000256" key="2">
    <source>
        <dbReference type="ARBA" id="ARBA00022525"/>
    </source>
</evidence>
<dbReference type="Pfam" id="PF13205">
    <property type="entry name" value="Big_5"/>
    <property type="match status" value="2"/>
</dbReference>
<dbReference type="InterPro" id="IPR032812">
    <property type="entry name" value="SbsA_Ig"/>
</dbReference>
<feature type="region of interest" description="Disordered" evidence="4">
    <location>
        <begin position="517"/>
        <end position="562"/>
    </location>
</feature>
<feature type="region of interest" description="Disordered" evidence="4">
    <location>
        <begin position="739"/>
        <end position="761"/>
    </location>
</feature>
<evidence type="ECO:0000313" key="8">
    <source>
        <dbReference type="EMBL" id="MBB5077508.1"/>
    </source>
</evidence>
<feature type="region of interest" description="Disordered" evidence="4">
    <location>
        <begin position="1"/>
        <end position="35"/>
    </location>
</feature>
<comment type="subcellular location">
    <subcellularLocation>
        <location evidence="1">Secreted</location>
    </subcellularLocation>
</comment>
<dbReference type="NCBIfam" id="NF033679">
    <property type="entry name" value="DNRLRE_dom"/>
    <property type="match status" value="2"/>
</dbReference>